<comment type="catalytic activity">
    <reaction evidence="1 8">
        <text>Hydrolysis of terminal non-reducing beta-D-galactose residues in beta-D-galactosides.</text>
        <dbReference type="EC" id="3.2.1.23"/>
    </reaction>
</comment>
<feature type="domain" description="Glycoside hydrolase family 42 N-terminal" evidence="11">
    <location>
        <begin position="19"/>
        <end position="389"/>
    </location>
</feature>
<keyword evidence="7 8" id="KW-0326">Glycosidase</keyword>
<organism evidence="15 16">
    <name type="scientific">Deinococcus marmoris</name>
    <dbReference type="NCBI Taxonomy" id="249408"/>
    <lineage>
        <taxon>Bacteria</taxon>
        <taxon>Thermotogati</taxon>
        <taxon>Deinococcota</taxon>
        <taxon>Deinococci</taxon>
        <taxon>Deinococcales</taxon>
        <taxon>Deinococcaceae</taxon>
        <taxon>Deinococcus</taxon>
    </lineage>
</organism>
<dbReference type="Gene3D" id="2.60.40.1180">
    <property type="entry name" value="Golgi alpha-mannosidase II"/>
    <property type="match status" value="1"/>
</dbReference>
<comment type="similarity">
    <text evidence="2 8">Belongs to the glycosyl hydrolase 42 family.</text>
</comment>
<evidence type="ECO:0000256" key="10">
    <source>
        <dbReference type="PIRSR" id="PIRSR001084-2"/>
    </source>
</evidence>
<feature type="domain" description="Beta-galactosidase trimerisation" evidence="12">
    <location>
        <begin position="401"/>
        <end position="605"/>
    </location>
</feature>
<dbReference type="GO" id="GO:0009341">
    <property type="term" value="C:beta-galactosidase complex"/>
    <property type="evidence" value="ECO:0007669"/>
    <property type="project" value="InterPro"/>
</dbReference>
<keyword evidence="4" id="KW-0479">Metal-binding</keyword>
<dbReference type="InterPro" id="IPR003476">
    <property type="entry name" value="Glyco_hydro_42"/>
</dbReference>
<evidence type="ECO:0000313" key="14">
    <source>
        <dbReference type="EMBL" id="OLV17235.1"/>
    </source>
</evidence>
<evidence type="ECO:0000256" key="4">
    <source>
        <dbReference type="ARBA" id="ARBA00022723"/>
    </source>
</evidence>
<dbReference type="EC" id="3.2.1.23" evidence="3 8"/>
<evidence type="ECO:0000313" key="15">
    <source>
        <dbReference type="EMBL" id="OLV18704.1"/>
    </source>
</evidence>
<evidence type="ECO:0000256" key="8">
    <source>
        <dbReference type="PIRNR" id="PIRNR001084"/>
    </source>
</evidence>
<dbReference type="EMBL" id="MSTI01000062">
    <property type="protein sequence ID" value="OLV18704.1"/>
    <property type="molecule type" value="Genomic_DNA"/>
</dbReference>
<dbReference type="Gene3D" id="3.40.50.880">
    <property type="match status" value="1"/>
</dbReference>
<comment type="caution">
    <text evidence="15">The sequence shown here is derived from an EMBL/GenBank/DDBJ whole genome shotgun (WGS) entry which is preliminary data.</text>
</comment>
<evidence type="ECO:0000313" key="16">
    <source>
        <dbReference type="Proteomes" id="UP000186607"/>
    </source>
</evidence>
<dbReference type="STRING" id="249408.BOO71_0005152"/>
<dbReference type="OrthoDB" id="9800974at2"/>
<dbReference type="AlphaFoldDB" id="A0A1U7P0L2"/>
<dbReference type="InterPro" id="IPR013529">
    <property type="entry name" value="Glyco_hydro_42_N"/>
</dbReference>
<evidence type="ECO:0000259" key="12">
    <source>
        <dbReference type="Pfam" id="PF08532"/>
    </source>
</evidence>
<dbReference type="SUPFAM" id="SSF51445">
    <property type="entry name" value="(Trans)glycosidases"/>
    <property type="match status" value="1"/>
</dbReference>
<dbReference type="RefSeq" id="WP_075831572.1">
    <property type="nucleotide sequence ID" value="NZ_MSTI01000062.1"/>
</dbReference>
<evidence type="ECO:0000256" key="5">
    <source>
        <dbReference type="ARBA" id="ARBA00022801"/>
    </source>
</evidence>
<dbReference type="EMBL" id="MSTI01000107">
    <property type="protein sequence ID" value="OLV17235.1"/>
    <property type="molecule type" value="Genomic_DNA"/>
</dbReference>
<evidence type="ECO:0000256" key="1">
    <source>
        <dbReference type="ARBA" id="ARBA00001412"/>
    </source>
</evidence>
<feature type="binding site" evidence="10">
    <location>
        <position position="115"/>
    </location>
    <ligand>
        <name>substrate</name>
    </ligand>
</feature>
<keyword evidence="5 8" id="KW-0378">Hydrolase</keyword>
<evidence type="ECO:0000259" key="13">
    <source>
        <dbReference type="Pfam" id="PF08533"/>
    </source>
</evidence>
<evidence type="ECO:0000256" key="7">
    <source>
        <dbReference type="ARBA" id="ARBA00023295"/>
    </source>
</evidence>
<feature type="binding site" evidence="10">
    <location>
        <position position="153"/>
    </location>
    <ligand>
        <name>substrate</name>
    </ligand>
</feature>
<dbReference type="GO" id="GO:0006012">
    <property type="term" value="P:galactose metabolic process"/>
    <property type="evidence" value="ECO:0007669"/>
    <property type="project" value="InterPro"/>
</dbReference>
<accession>A0A1U7P0L2</accession>
<keyword evidence="6" id="KW-0862">Zinc</keyword>
<dbReference type="PANTHER" id="PTHR36447:SF2">
    <property type="entry name" value="BETA-GALACTOSIDASE YESZ"/>
    <property type="match status" value="1"/>
</dbReference>
<sequence>MPTLPPSTPSDVLRYGVAWYPEHWPEDRWPEDLRLMREAGINTVRICDFAWSTLEPADGVFELDLFERAIEQAAEFGMKVIIATPTASPPAWLTAAHPDTLAVNQDGVRSPHGGRCHYNVGSATYRQFASRIAGKLGERFGPYPQVIGWQIDNEYNRASYDAETRLRFQDFLRGRYGTLDELNRRWWTRYWSQSYSDWGQIPLPIFPSTEHPWMVHNPALRLDFQRFITQLYATYQHEQIAAIRPHARLEQVFTHNFMGFFDLFDHYALSDELDVAGFDNYIGDGHLDFIRNGAEHDLTRGLKRRNYWVLETQAGATNHMTTNNALNMGEIRSLVYHQIGHGADLISYWQWRSALGGQEQYWGTVLHPDGTPRPHYAEIAQIGAELSQLSPHLIGTTPVSAVALLHRYEDRWALNFHRQHEDFDPIGHLLSYYRPLREAGIGTDIVHPLAPLEGYRLVVAPHLHGLTPEIYEHLSSYLRGGGHLIIGPRSGVKDDDNALLPSKQPGKLAEWAGVEVEQYFSLHQPAAIVGMLGSGQASIWAERLGVRADDVEVLARYGPSNGWLDGQAAVTTRAVGAGRVTVVGAWLDAELMQSVMAAALQRSGVQTALTPPPGVEVCRRSGAAGEVTVIINHSATPQTIQLPAAHDALGGQQVSGDTRLEPYGVLVLTGQLERDLTLRPDAEPVLAGGGQ</sequence>
<dbReference type="CDD" id="cd03143">
    <property type="entry name" value="A4_beta-galactosidase_middle_domain"/>
    <property type="match status" value="1"/>
</dbReference>
<dbReference type="InterPro" id="IPR013739">
    <property type="entry name" value="Beta_galactosidase_C"/>
</dbReference>
<keyword evidence="16" id="KW-1185">Reference proteome</keyword>
<evidence type="ECO:0000259" key="11">
    <source>
        <dbReference type="Pfam" id="PF02449"/>
    </source>
</evidence>
<dbReference type="Pfam" id="PF02449">
    <property type="entry name" value="Glyco_hydro_42"/>
    <property type="match status" value="1"/>
</dbReference>
<feature type="active site" description="Proton donor" evidence="9">
    <location>
        <position position="154"/>
    </location>
</feature>
<dbReference type="GO" id="GO:0004565">
    <property type="term" value="F:beta-galactosidase activity"/>
    <property type="evidence" value="ECO:0007669"/>
    <property type="project" value="UniProtKB-EC"/>
</dbReference>
<dbReference type="Pfam" id="PF08532">
    <property type="entry name" value="Glyco_hydro_42M"/>
    <property type="match status" value="1"/>
</dbReference>
<dbReference type="InterPro" id="IPR013780">
    <property type="entry name" value="Glyco_hydro_b"/>
</dbReference>
<dbReference type="Gene3D" id="3.20.20.80">
    <property type="entry name" value="Glycosidases"/>
    <property type="match status" value="1"/>
</dbReference>
<dbReference type="PANTHER" id="PTHR36447">
    <property type="entry name" value="BETA-GALACTOSIDASE GANA"/>
    <property type="match status" value="1"/>
</dbReference>
<reference evidence="15 16" key="1">
    <citation type="submission" date="2017-01" db="EMBL/GenBank/DDBJ databases">
        <title>Genome Analysis of Deinococcus marmoris KOPRI26562.</title>
        <authorList>
            <person name="Kim J.H."/>
            <person name="Oh H.-M."/>
        </authorList>
    </citation>
    <scope>NUCLEOTIDE SEQUENCE [LARGE SCALE GENOMIC DNA]</scope>
    <source>
        <strain evidence="15 16">KOPRI26562</strain>
    </source>
</reference>
<dbReference type="InterPro" id="IPR013738">
    <property type="entry name" value="Beta_galactosidase_Trimer"/>
</dbReference>
<evidence type="ECO:0000256" key="6">
    <source>
        <dbReference type="ARBA" id="ARBA00022833"/>
    </source>
</evidence>
<gene>
    <name evidence="15" type="ORF">BOO71_0005152</name>
    <name evidence="14" type="ORF">BOO71_0009319</name>
</gene>
<dbReference type="PIRSF" id="PIRSF001084">
    <property type="entry name" value="B-galactosidase"/>
    <property type="match status" value="1"/>
</dbReference>
<dbReference type="InterPro" id="IPR029062">
    <property type="entry name" value="Class_I_gatase-like"/>
</dbReference>
<proteinExistence type="inferred from homology"/>
<dbReference type="InterPro" id="IPR017853">
    <property type="entry name" value="GH"/>
</dbReference>
<feature type="active site" description="Nucleophile" evidence="9">
    <location>
        <position position="311"/>
    </location>
</feature>
<protein>
    <recommendedName>
        <fullName evidence="3 8">Beta-galactosidase</fullName>
        <shortName evidence="8">Beta-gal</shortName>
        <ecNumber evidence="3 8">3.2.1.23</ecNumber>
    </recommendedName>
</protein>
<dbReference type="SUPFAM" id="SSF52317">
    <property type="entry name" value="Class I glutamine amidotransferase-like"/>
    <property type="match status" value="1"/>
</dbReference>
<evidence type="ECO:0000256" key="9">
    <source>
        <dbReference type="PIRSR" id="PIRSR001084-1"/>
    </source>
</evidence>
<evidence type="ECO:0000256" key="3">
    <source>
        <dbReference type="ARBA" id="ARBA00012756"/>
    </source>
</evidence>
<dbReference type="Proteomes" id="UP000186607">
    <property type="component" value="Unassembled WGS sequence"/>
</dbReference>
<name>A0A1U7P0L2_9DEIO</name>
<dbReference type="Pfam" id="PF08533">
    <property type="entry name" value="Glyco_hydro_42C"/>
    <property type="match status" value="1"/>
</dbReference>
<feature type="domain" description="Beta-galactosidase C-terminal" evidence="13">
    <location>
        <begin position="614"/>
        <end position="669"/>
    </location>
</feature>
<evidence type="ECO:0000256" key="2">
    <source>
        <dbReference type="ARBA" id="ARBA00005940"/>
    </source>
</evidence>
<dbReference type="GO" id="GO:0046872">
    <property type="term" value="F:metal ion binding"/>
    <property type="evidence" value="ECO:0007669"/>
    <property type="project" value="UniProtKB-KW"/>
</dbReference>